<accession>A0A9J6FN52</accession>
<evidence type="ECO:0000313" key="2">
    <source>
        <dbReference type="EMBL" id="KAH9364299.1"/>
    </source>
</evidence>
<dbReference type="InterPro" id="IPR036179">
    <property type="entry name" value="Ig-like_dom_sf"/>
</dbReference>
<keyword evidence="3" id="KW-1185">Reference proteome</keyword>
<protein>
    <recommendedName>
        <fullName evidence="1">Ig-like domain-containing protein</fullName>
    </recommendedName>
</protein>
<dbReference type="AlphaFoldDB" id="A0A9J6FN52"/>
<reference evidence="2 3" key="1">
    <citation type="journal article" date="2020" name="Cell">
        <title>Large-Scale Comparative Analyses of Tick Genomes Elucidate Their Genetic Diversity and Vector Capacities.</title>
        <authorList>
            <consortium name="Tick Genome and Microbiome Consortium (TIGMIC)"/>
            <person name="Jia N."/>
            <person name="Wang J."/>
            <person name="Shi W."/>
            <person name="Du L."/>
            <person name="Sun Y."/>
            <person name="Zhan W."/>
            <person name="Jiang J.F."/>
            <person name="Wang Q."/>
            <person name="Zhang B."/>
            <person name="Ji P."/>
            <person name="Bell-Sakyi L."/>
            <person name="Cui X.M."/>
            <person name="Yuan T.T."/>
            <person name="Jiang B.G."/>
            <person name="Yang W.F."/>
            <person name="Lam T.T."/>
            <person name="Chang Q.C."/>
            <person name="Ding S.J."/>
            <person name="Wang X.J."/>
            <person name="Zhu J.G."/>
            <person name="Ruan X.D."/>
            <person name="Zhao L."/>
            <person name="Wei J.T."/>
            <person name="Ye R.Z."/>
            <person name="Que T.C."/>
            <person name="Du C.H."/>
            <person name="Zhou Y.H."/>
            <person name="Cheng J.X."/>
            <person name="Dai P.F."/>
            <person name="Guo W.B."/>
            <person name="Han X.H."/>
            <person name="Huang E.J."/>
            <person name="Li L.F."/>
            <person name="Wei W."/>
            <person name="Gao Y.C."/>
            <person name="Liu J.Z."/>
            <person name="Shao H.Z."/>
            <person name="Wang X."/>
            <person name="Wang C.C."/>
            <person name="Yang T.C."/>
            <person name="Huo Q.B."/>
            <person name="Li W."/>
            <person name="Chen H.Y."/>
            <person name="Chen S.E."/>
            <person name="Zhou L.G."/>
            <person name="Ni X.B."/>
            <person name="Tian J.H."/>
            <person name="Sheng Y."/>
            <person name="Liu T."/>
            <person name="Pan Y.S."/>
            <person name="Xia L.Y."/>
            <person name="Li J."/>
            <person name="Zhao F."/>
            <person name="Cao W.C."/>
        </authorList>
    </citation>
    <scope>NUCLEOTIDE SEQUENCE [LARGE SCALE GENOMIC DNA]</scope>
    <source>
        <strain evidence="2">HaeL-2018</strain>
    </source>
</reference>
<evidence type="ECO:0000259" key="1">
    <source>
        <dbReference type="PROSITE" id="PS50835"/>
    </source>
</evidence>
<gene>
    <name evidence="2" type="ORF">HPB48_008463</name>
</gene>
<sequence length="90" mass="9791">MRFAWLKNGREIGTGDKAKSKMFTETVSMLVIPEVSPDDVGNYTCRVANDFGKTSFTAALVLTGQCPLACMVGSYRNGMVEMSRSGNSQE</sequence>
<dbReference type="InterPro" id="IPR007110">
    <property type="entry name" value="Ig-like_dom"/>
</dbReference>
<dbReference type="CDD" id="cd00096">
    <property type="entry name" value="Ig"/>
    <property type="match status" value="1"/>
</dbReference>
<proteinExistence type="predicted"/>
<dbReference type="SUPFAM" id="SSF48726">
    <property type="entry name" value="Immunoglobulin"/>
    <property type="match status" value="1"/>
</dbReference>
<dbReference type="Proteomes" id="UP000821853">
    <property type="component" value="Chromosome 10"/>
</dbReference>
<feature type="domain" description="Ig-like" evidence="1">
    <location>
        <begin position="1"/>
        <end position="63"/>
    </location>
</feature>
<comment type="caution">
    <text evidence="2">The sequence shown here is derived from an EMBL/GenBank/DDBJ whole genome shotgun (WGS) entry which is preliminary data.</text>
</comment>
<dbReference type="OrthoDB" id="6435434at2759"/>
<dbReference type="PROSITE" id="PS50835">
    <property type="entry name" value="IG_LIKE"/>
    <property type="match status" value="1"/>
</dbReference>
<dbReference type="Gene3D" id="2.60.40.10">
    <property type="entry name" value="Immunoglobulins"/>
    <property type="match status" value="1"/>
</dbReference>
<evidence type="ECO:0000313" key="3">
    <source>
        <dbReference type="Proteomes" id="UP000821853"/>
    </source>
</evidence>
<dbReference type="EMBL" id="JABSTR010000002">
    <property type="protein sequence ID" value="KAH9364299.1"/>
    <property type="molecule type" value="Genomic_DNA"/>
</dbReference>
<dbReference type="InterPro" id="IPR013783">
    <property type="entry name" value="Ig-like_fold"/>
</dbReference>
<dbReference type="InterPro" id="IPR013098">
    <property type="entry name" value="Ig_I-set"/>
</dbReference>
<organism evidence="2 3">
    <name type="scientific">Haemaphysalis longicornis</name>
    <name type="common">Bush tick</name>
    <dbReference type="NCBI Taxonomy" id="44386"/>
    <lineage>
        <taxon>Eukaryota</taxon>
        <taxon>Metazoa</taxon>
        <taxon>Ecdysozoa</taxon>
        <taxon>Arthropoda</taxon>
        <taxon>Chelicerata</taxon>
        <taxon>Arachnida</taxon>
        <taxon>Acari</taxon>
        <taxon>Parasitiformes</taxon>
        <taxon>Ixodida</taxon>
        <taxon>Ixodoidea</taxon>
        <taxon>Ixodidae</taxon>
        <taxon>Haemaphysalinae</taxon>
        <taxon>Haemaphysalis</taxon>
    </lineage>
</organism>
<dbReference type="Pfam" id="PF07679">
    <property type="entry name" value="I-set"/>
    <property type="match status" value="1"/>
</dbReference>
<dbReference type="VEuPathDB" id="VectorBase:HLOH_056012"/>
<name>A0A9J6FN52_HAELO</name>